<sequence length="390" mass="44240">MPKVTSPRKNRQTEFFKNWLNKGGERAPKTPQRDTWGWESRVPENITTNQLFIKEQYDLTVWQLDGVKSVETLYDGRKGRAYYEKDVEWRAWEVHGGPVGLWHIVKKKLKEHIAMNRDPAHFHAPYDYQPGGLYNVFLDEPPRLPDRYCHGSSILQHCKSKIPGWAWDKCNKALNDALSQTKFSIVLPGAREMAMLRAVTFICAYPEYATRPPGEPLVIPPHLYTLAAMLECAAQPPPDPQDWDVVALPDSCTLDVRANRFDWNANYLEALFAAILDAVNERVDDPEPVWKTARWMVYDKYVTIFSRGLQYDRDSKTWSDGAREWLEGRMSEDALRGSLRGACESGRRYNELLPGPRAGPPSSSAPPAMIPEPESSSSSTAVAGPSTAPY</sequence>
<evidence type="ECO:0000313" key="2">
    <source>
        <dbReference type="EMBL" id="TFK85978.1"/>
    </source>
</evidence>
<proteinExistence type="predicted"/>
<dbReference type="Proteomes" id="UP000308197">
    <property type="component" value="Unassembled WGS sequence"/>
</dbReference>
<protein>
    <submittedName>
        <fullName evidence="2">Uncharacterized protein</fullName>
    </submittedName>
</protein>
<gene>
    <name evidence="2" type="ORF">K466DRAFT_600721</name>
</gene>
<keyword evidence="3" id="KW-1185">Reference proteome</keyword>
<accession>A0A5C3PBG9</accession>
<dbReference type="AlphaFoldDB" id="A0A5C3PBG9"/>
<dbReference type="EMBL" id="ML211223">
    <property type="protein sequence ID" value="TFK85978.1"/>
    <property type="molecule type" value="Genomic_DNA"/>
</dbReference>
<name>A0A5C3PBG9_9APHY</name>
<feature type="region of interest" description="Disordered" evidence="1">
    <location>
        <begin position="348"/>
        <end position="390"/>
    </location>
</feature>
<feature type="compositionally biased region" description="Low complexity" evidence="1">
    <location>
        <begin position="354"/>
        <end position="390"/>
    </location>
</feature>
<reference evidence="2 3" key="1">
    <citation type="journal article" date="2019" name="Nat. Ecol. Evol.">
        <title>Megaphylogeny resolves global patterns of mushroom evolution.</title>
        <authorList>
            <person name="Varga T."/>
            <person name="Krizsan K."/>
            <person name="Foldi C."/>
            <person name="Dima B."/>
            <person name="Sanchez-Garcia M."/>
            <person name="Sanchez-Ramirez S."/>
            <person name="Szollosi G.J."/>
            <person name="Szarkandi J.G."/>
            <person name="Papp V."/>
            <person name="Albert L."/>
            <person name="Andreopoulos W."/>
            <person name="Angelini C."/>
            <person name="Antonin V."/>
            <person name="Barry K.W."/>
            <person name="Bougher N.L."/>
            <person name="Buchanan P."/>
            <person name="Buyck B."/>
            <person name="Bense V."/>
            <person name="Catcheside P."/>
            <person name="Chovatia M."/>
            <person name="Cooper J."/>
            <person name="Damon W."/>
            <person name="Desjardin D."/>
            <person name="Finy P."/>
            <person name="Geml J."/>
            <person name="Haridas S."/>
            <person name="Hughes K."/>
            <person name="Justo A."/>
            <person name="Karasinski D."/>
            <person name="Kautmanova I."/>
            <person name="Kiss B."/>
            <person name="Kocsube S."/>
            <person name="Kotiranta H."/>
            <person name="LaButti K.M."/>
            <person name="Lechner B.E."/>
            <person name="Liimatainen K."/>
            <person name="Lipzen A."/>
            <person name="Lukacs Z."/>
            <person name="Mihaltcheva S."/>
            <person name="Morgado L.N."/>
            <person name="Niskanen T."/>
            <person name="Noordeloos M.E."/>
            <person name="Ohm R.A."/>
            <person name="Ortiz-Santana B."/>
            <person name="Ovrebo C."/>
            <person name="Racz N."/>
            <person name="Riley R."/>
            <person name="Savchenko A."/>
            <person name="Shiryaev A."/>
            <person name="Soop K."/>
            <person name="Spirin V."/>
            <person name="Szebenyi C."/>
            <person name="Tomsovsky M."/>
            <person name="Tulloss R.E."/>
            <person name="Uehling J."/>
            <person name="Grigoriev I.V."/>
            <person name="Vagvolgyi C."/>
            <person name="Papp T."/>
            <person name="Martin F.M."/>
            <person name="Miettinen O."/>
            <person name="Hibbett D.S."/>
            <person name="Nagy L.G."/>
        </authorList>
    </citation>
    <scope>NUCLEOTIDE SEQUENCE [LARGE SCALE GENOMIC DNA]</scope>
    <source>
        <strain evidence="2 3">HHB13444</strain>
    </source>
</reference>
<organism evidence="2 3">
    <name type="scientific">Polyporus arcularius HHB13444</name>
    <dbReference type="NCBI Taxonomy" id="1314778"/>
    <lineage>
        <taxon>Eukaryota</taxon>
        <taxon>Fungi</taxon>
        <taxon>Dikarya</taxon>
        <taxon>Basidiomycota</taxon>
        <taxon>Agaricomycotina</taxon>
        <taxon>Agaricomycetes</taxon>
        <taxon>Polyporales</taxon>
        <taxon>Polyporaceae</taxon>
        <taxon>Polyporus</taxon>
    </lineage>
</organism>
<evidence type="ECO:0000256" key="1">
    <source>
        <dbReference type="SAM" id="MobiDB-lite"/>
    </source>
</evidence>
<dbReference type="InParanoid" id="A0A5C3PBG9"/>
<evidence type="ECO:0000313" key="3">
    <source>
        <dbReference type="Proteomes" id="UP000308197"/>
    </source>
</evidence>